<gene>
    <name evidence="1" type="ORF">BpHYR1_037788</name>
</gene>
<organism evidence="1 2">
    <name type="scientific">Brachionus plicatilis</name>
    <name type="common">Marine rotifer</name>
    <name type="synonym">Brachionus muelleri</name>
    <dbReference type="NCBI Taxonomy" id="10195"/>
    <lineage>
        <taxon>Eukaryota</taxon>
        <taxon>Metazoa</taxon>
        <taxon>Spiralia</taxon>
        <taxon>Gnathifera</taxon>
        <taxon>Rotifera</taxon>
        <taxon>Eurotatoria</taxon>
        <taxon>Monogononta</taxon>
        <taxon>Pseudotrocha</taxon>
        <taxon>Ploima</taxon>
        <taxon>Brachionidae</taxon>
        <taxon>Brachionus</taxon>
    </lineage>
</organism>
<evidence type="ECO:0000313" key="2">
    <source>
        <dbReference type="Proteomes" id="UP000276133"/>
    </source>
</evidence>
<proteinExistence type="predicted"/>
<comment type="caution">
    <text evidence="1">The sequence shown here is derived from an EMBL/GenBank/DDBJ whole genome shotgun (WGS) entry which is preliminary data.</text>
</comment>
<dbReference type="Proteomes" id="UP000276133">
    <property type="component" value="Unassembled WGS sequence"/>
</dbReference>
<accession>A0A3M7PAF1</accession>
<dbReference type="AlphaFoldDB" id="A0A3M7PAF1"/>
<name>A0A3M7PAF1_BRAPC</name>
<reference evidence="1 2" key="1">
    <citation type="journal article" date="2018" name="Sci. Rep.">
        <title>Genomic signatures of local adaptation to the degree of environmental predictability in rotifers.</title>
        <authorList>
            <person name="Franch-Gras L."/>
            <person name="Hahn C."/>
            <person name="Garcia-Roger E.M."/>
            <person name="Carmona M.J."/>
            <person name="Serra M."/>
            <person name="Gomez A."/>
        </authorList>
    </citation>
    <scope>NUCLEOTIDE SEQUENCE [LARGE SCALE GENOMIC DNA]</scope>
    <source>
        <strain evidence="1">HYR1</strain>
    </source>
</reference>
<protein>
    <submittedName>
        <fullName evidence="1">Uncharacterized protein</fullName>
    </submittedName>
</protein>
<evidence type="ECO:0000313" key="1">
    <source>
        <dbReference type="EMBL" id="RMZ96013.1"/>
    </source>
</evidence>
<keyword evidence="2" id="KW-1185">Reference proteome</keyword>
<sequence>MKFNQKFYFAIKRTFKYFNKLMFKKLYQTFVRQIKNFHQQRLQTRIQIFGLKEVDKGFKRRNSGNRSLTFHGTEDVSVASIYKTRFAQSELKL</sequence>
<dbReference type="EMBL" id="REGN01012314">
    <property type="protein sequence ID" value="RMZ96013.1"/>
    <property type="molecule type" value="Genomic_DNA"/>
</dbReference>